<gene>
    <name evidence="1" type="ORF">C7I55_12220</name>
</gene>
<evidence type="ECO:0000313" key="1">
    <source>
        <dbReference type="EMBL" id="PSJ39382.1"/>
    </source>
</evidence>
<dbReference type="EMBL" id="PXYI01000004">
    <property type="protein sequence ID" value="PSJ39382.1"/>
    <property type="molecule type" value="Genomic_DNA"/>
</dbReference>
<protein>
    <submittedName>
        <fullName evidence="1">Uncharacterized protein</fullName>
    </submittedName>
</protein>
<evidence type="ECO:0000313" key="2">
    <source>
        <dbReference type="Proteomes" id="UP000241167"/>
    </source>
</evidence>
<proteinExistence type="predicted"/>
<sequence length="62" mass="6636">MAAVAGRLVKCGDGVSSYKVVLEHDDGRVVEHRVPTIRAGETLIREALAVTLPAAKVDPWNP</sequence>
<accession>A0A2P7QN46</accession>
<dbReference type="OrthoDB" id="9887540at2"/>
<dbReference type="Proteomes" id="UP000241167">
    <property type="component" value="Unassembled WGS sequence"/>
</dbReference>
<comment type="caution">
    <text evidence="1">The sequence shown here is derived from an EMBL/GenBank/DDBJ whole genome shotgun (WGS) entry which is preliminary data.</text>
</comment>
<name>A0A2P7QN46_9SPHN</name>
<reference evidence="1 2" key="1">
    <citation type="submission" date="2018-03" db="EMBL/GenBank/DDBJ databases">
        <title>The draft genome of Sphingosinicella sp. GL-C-18.</title>
        <authorList>
            <person name="Liu L."/>
            <person name="Li L."/>
            <person name="Liang L."/>
            <person name="Zhang X."/>
            <person name="Wang T."/>
        </authorList>
    </citation>
    <scope>NUCLEOTIDE SEQUENCE [LARGE SCALE GENOMIC DNA]</scope>
    <source>
        <strain evidence="1 2">GL-C-18</strain>
    </source>
</reference>
<dbReference type="AlphaFoldDB" id="A0A2P7QN46"/>
<keyword evidence="2" id="KW-1185">Reference proteome</keyword>
<dbReference type="RefSeq" id="WP_106513283.1">
    <property type="nucleotide sequence ID" value="NZ_PXYI01000004.1"/>
</dbReference>
<organism evidence="1 2">
    <name type="scientific">Allosphingosinicella deserti</name>
    <dbReference type="NCBI Taxonomy" id="2116704"/>
    <lineage>
        <taxon>Bacteria</taxon>
        <taxon>Pseudomonadati</taxon>
        <taxon>Pseudomonadota</taxon>
        <taxon>Alphaproteobacteria</taxon>
        <taxon>Sphingomonadales</taxon>
        <taxon>Sphingomonadaceae</taxon>
        <taxon>Allosphingosinicella</taxon>
    </lineage>
</organism>